<evidence type="ECO:0000256" key="1">
    <source>
        <dbReference type="ARBA" id="ARBA00022763"/>
    </source>
</evidence>
<dbReference type="Pfam" id="PF00817">
    <property type="entry name" value="IMS"/>
    <property type="match status" value="1"/>
</dbReference>
<dbReference type="Gene3D" id="3.40.1170.60">
    <property type="match status" value="1"/>
</dbReference>
<dbReference type="PROSITE" id="PS50173">
    <property type="entry name" value="UMUC"/>
    <property type="match status" value="1"/>
</dbReference>
<dbReference type="PANTHER" id="PTHR35369">
    <property type="entry name" value="BLR3025 PROTEIN-RELATED"/>
    <property type="match status" value="1"/>
</dbReference>
<dbReference type="OrthoDB" id="9788640at2"/>
<gene>
    <name evidence="3" type="primary">imuB</name>
    <name evidence="3" type="ORF">SAE02_04900</name>
</gene>
<feature type="domain" description="UmuC" evidence="2">
    <location>
        <begin position="13"/>
        <end position="112"/>
    </location>
</feature>
<reference evidence="3 4" key="1">
    <citation type="submission" date="2019-07" db="EMBL/GenBank/DDBJ databases">
        <title>Whole genome shotgun sequence of Skermanella aerolata NBRC 106429.</title>
        <authorList>
            <person name="Hosoyama A."/>
            <person name="Uohara A."/>
            <person name="Ohji S."/>
            <person name="Ichikawa N."/>
        </authorList>
    </citation>
    <scope>NUCLEOTIDE SEQUENCE [LARGE SCALE GENOMIC DNA]</scope>
    <source>
        <strain evidence="3 4">NBRC 106429</strain>
    </source>
</reference>
<organism evidence="3 4">
    <name type="scientific">Skermanella aerolata</name>
    <dbReference type="NCBI Taxonomy" id="393310"/>
    <lineage>
        <taxon>Bacteria</taxon>
        <taxon>Pseudomonadati</taxon>
        <taxon>Pseudomonadota</taxon>
        <taxon>Alphaproteobacteria</taxon>
        <taxon>Rhodospirillales</taxon>
        <taxon>Azospirillaceae</taxon>
        <taxon>Skermanella</taxon>
    </lineage>
</organism>
<evidence type="ECO:0000313" key="4">
    <source>
        <dbReference type="Proteomes" id="UP000321523"/>
    </source>
</evidence>
<dbReference type="InterPro" id="IPR043502">
    <property type="entry name" value="DNA/RNA_pol_sf"/>
</dbReference>
<dbReference type="RefSeq" id="WP_044425524.1">
    <property type="nucleotide sequence ID" value="NZ_BJYZ01000002.1"/>
</dbReference>
<dbReference type="Proteomes" id="UP000321523">
    <property type="component" value="Unassembled WGS sequence"/>
</dbReference>
<evidence type="ECO:0000259" key="2">
    <source>
        <dbReference type="PROSITE" id="PS50173"/>
    </source>
</evidence>
<name>A0A512DIP7_9PROT</name>
<dbReference type="InterPro" id="IPR001126">
    <property type="entry name" value="UmuC"/>
</dbReference>
<evidence type="ECO:0000313" key="3">
    <source>
        <dbReference type="EMBL" id="GEO36342.1"/>
    </source>
</evidence>
<proteinExistence type="predicted"/>
<dbReference type="GO" id="GO:0006281">
    <property type="term" value="P:DNA repair"/>
    <property type="evidence" value="ECO:0007669"/>
    <property type="project" value="InterPro"/>
</dbReference>
<comment type="caution">
    <text evidence="3">The sequence shown here is derived from an EMBL/GenBank/DDBJ whole genome shotgun (WGS) entry which is preliminary data.</text>
</comment>
<protein>
    <submittedName>
        <fullName evidence="3">Protein ImuB</fullName>
    </submittedName>
</protein>
<dbReference type="SUPFAM" id="SSF56672">
    <property type="entry name" value="DNA/RNA polymerases"/>
    <property type="match status" value="1"/>
</dbReference>
<dbReference type="AlphaFoldDB" id="A0A512DIP7"/>
<dbReference type="CDD" id="cd03468">
    <property type="entry name" value="PolY_like"/>
    <property type="match status" value="1"/>
</dbReference>
<sequence length="508" mass="55880">MARRVLSLWLPGLATDRLARREPALRRSPLVTVVGDRGRMIVASANAIAESAGIQPGMTLADARALEPAIRPVDADFPADARALDGLADWCGRYTPWIGLDSPDGIFLDITGCGHLFGGEAALLDGLTGRLDGFGYGSRAAIADTPGAAWAMARHGAERYAIVRPGQGRQALAGLPVEGLRLPAETSAGLRRVGMRRIGDLYAMPRAGITARFGAVVTRRLDLALAISPEPISPRRPVPPHIVRTAFAEPISTPENLTVATRHLLDDLCAGMERAGQGARRLDLGFFRVDGRVERSSVGTSRPVRTPPHLARLFAEKLDRVEPGPGVEIMILAATTEPLGAVQTTMQVGSPALFAGEREEEAELVDRLGNRLGLPRVRRLLPRESWWPENNVEQAAALDGPGPKADQAAPWPSDRFRPVRLLTRPEPIHVMAPVPDDPPMMFRWRDVPHKVAHAEGPERLEPEWWRELTEMRDYYRVEDLAGRRFWVYRAGLYQQDRAARWYLHGVFP</sequence>
<dbReference type="PANTHER" id="PTHR35369:SF2">
    <property type="entry name" value="BLR3025 PROTEIN"/>
    <property type="match status" value="1"/>
</dbReference>
<keyword evidence="4" id="KW-1185">Reference proteome</keyword>
<dbReference type="EMBL" id="BJYZ01000002">
    <property type="protein sequence ID" value="GEO36342.1"/>
    <property type="molecule type" value="Genomic_DNA"/>
</dbReference>
<dbReference type="InterPro" id="IPR050356">
    <property type="entry name" value="SulA_CellDiv_inhibitor"/>
</dbReference>
<accession>A0A512DIP7</accession>
<keyword evidence="1" id="KW-0227">DNA damage</keyword>